<dbReference type="Pfam" id="PF21700">
    <property type="entry name" value="EGF_DL_JAG"/>
    <property type="match status" value="3"/>
</dbReference>
<dbReference type="SMART" id="SM00181">
    <property type="entry name" value="EGF"/>
    <property type="match status" value="7"/>
</dbReference>
<evidence type="ECO:0000256" key="5">
    <source>
        <dbReference type="ARBA" id="ARBA00022737"/>
    </source>
</evidence>
<feature type="region of interest" description="Disordered" evidence="11">
    <location>
        <begin position="356"/>
        <end position="401"/>
    </location>
</feature>
<evidence type="ECO:0000256" key="4">
    <source>
        <dbReference type="ARBA" id="ARBA00022692"/>
    </source>
</evidence>
<evidence type="ECO:0000313" key="14">
    <source>
        <dbReference type="Proteomes" id="UP001168972"/>
    </source>
</evidence>
<dbReference type="PROSITE" id="PS00022">
    <property type="entry name" value="EGF_1"/>
    <property type="match status" value="5"/>
</dbReference>
<dbReference type="Pfam" id="PF01414">
    <property type="entry name" value="DSL"/>
    <property type="match status" value="1"/>
</dbReference>
<dbReference type="GO" id="GO:0008045">
    <property type="term" value="P:motor neuron axon guidance"/>
    <property type="evidence" value="ECO:0007669"/>
    <property type="project" value="TreeGrafter"/>
</dbReference>
<keyword evidence="3 10" id="KW-0245">EGF-like domain</keyword>
<sequence>MIPLFGYLLPLFIAANRVVAPVNNASPTAVAAVGLATAFGFGAMPIGLAAGPRYVPKWKKQACEIPAAQHPRSHYVCDEAGEVKCLSGWTGDLCDVPLCRKGCDPLQGYCRRPGECLCKLGFYGELCDKCIPLPGCQHGGCNVSFECACNPGWKGLFCSEPICDPDCYPSQGYCERPGECRCRVGWQGPKCKKCKVLPGCVHGTCQGPLECRCDPGWTGVFCQTPICAQGCSRENGGCYRPGTCRCKVGWTGPNCTECVPYPGCAHGTCRRPWECRCQIGWAGDLCEEKLTFCDHHSNICENNGTCISMTKEHGDFRCICPLGYAGRQCQIETVEPAIDLMPPMLQPQSNITVTLSSESTEVPKEHENIEENDEGDTQPVNNPTTPIVNAHQGHHFETKKKVTLEDDLNATTTIEPLGAIIITDPPSTVEPSATAGKWPTESPTENPIIDSDADNEAY</sequence>
<organism evidence="13 14">
    <name type="scientific">Microctonus hyperodae</name>
    <name type="common">Parasitoid wasp</name>
    <dbReference type="NCBI Taxonomy" id="165561"/>
    <lineage>
        <taxon>Eukaryota</taxon>
        <taxon>Metazoa</taxon>
        <taxon>Ecdysozoa</taxon>
        <taxon>Arthropoda</taxon>
        <taxon>Hexapoda</taxon>
        <taxon>Insecta</taxon>
        <taxon>Pterygota</taxon>
        <taxon>Neoptera</taxon>
        <taxon>Endopterygota</taxon>
        <taxon>Hymenoptera</taxon>
        <taxon>Apocrita</taxon>
        <taxon>Ichneumonoidea</taxon>
        <taxon>Braconidae</taxon>
        <taxon>Euphorinae</taxon>
        <taxon>Microctonus</taxon>
    </lineage>
</organism>
<dbReference type="Gene3D" id="2.10.25.10">
    <property type="entry name" value="Laminin"/>
    <property type="match status" value="5"/>
</dbReference>
<dbReference type="GO" id="GO:0007154">
    <property type="term" value="P:cell communication"/>
    <property type="evidence" value="ECO:0007669"/>
    <property type="project" value="InterPro"/>
</dbReference>
<reference evidence="13" key="1">
    <citation type="journal article" date="2023" name="bioRxiv">
        <title>Scaffold-level genome assemblies of two parasitoid biocontrol wasps reveal the parthenogenesis mechanism and an associated novel virus.</title>
        <authorList>
            <person name="Inwood S."/>
            <person name="Skelly J."/>
            <person name="Guhlin J."/>
            <person name="Harrop T."/>
            <person name="Goldson S."/>
            <person name="Dearden P."/>
        </authorList>
    </citation>
    <scope>NUCLEOTIDE SEQUENCE</scope>
    <source>
        <strain evidence="13">Lincoln</strain>
        <tissue evidence="13">Whole body</tissue>
    </source>
</reference>
<dbReference type="GO" id="GO:0016020">
    <property type="term" value="C:membrane"/>
    <property type="evidence" value="ECO:0007669"/>
    <property type="project" value="UniProtKB-SubCell"/>
</dbReference>
<evidence type="ECO:0000256" key="6">
    <source>
        <dbReference type="ARBA" id="ARBA00022989"/>
    </source>
</evidence>
<comment type="caution">
    <text evidence="10">Lacks conserved residue(s) required for the propagation of feature annotation.</text>
</comment>
<keyword evidence="9" id="KW-0325">Glycoprotein</keyword>
<dbReference type="Pfam" id="PF00053">
    <property type="entry name" value="EGF_laminin"/>
    <property type="match status" value="1"/>
</dbReference>
<name>A0AA39F582_MICHY</name>
<dbReference type="FunFam" id="2.10.25.140:FF:000002">
    <property type="entry name" value="Delta-like protein"/>
    <property type="match status" value="1"/>
</dbReference>
<keyword evidence="7" id="KW-0472">Membrane</keyword>
<reference evidence="13" key="2">
    <citation type="submission" date="2023-03" db="EMBL/GenBank/DDBJ databases">
        <authorList>
            <person name="Inwood S.N."/>
            <person name="Skelly J.G."/>
            <person name="Guhlin J."/>
            <person name="Harrop T.W.R."/>
            <person name="Goldson S.G."/>
            <person name="Dearden P.K."/>
        </authorList>
    </citation>
    <scope>NUCLEOTIDE SEQUENCE</scope>
    <source>
        <strain evidence="13">Lincoln</strain>
        <tissue evidence="13">Whole body</tissue>
    </source>
</reference>
<dbReference type="Proteomes" id="UP001168972">
    <property type="component" value="Unassembled WGS sequence"/>
</dbReference>
<comment type="subcellular location">
    <subcellularLocation>
        <location evidence="1">Membrane</location>
        <topology evidence="1">Single-pass type I membrane protein</topology>
    </subcellularLocation>
</comment>
<dbReference type="PROSITE" id="PS01186">
    <property type="entry name" value="EGF_2"/>
    <property type="match status" value="2"/>
</dbReference>
<evidence type="ECO:0000313" key="13">
    <source>
        <dbReference type="EMBL" id="KAK0163157.1"/>
    </source>
</evidence>
<dbReference type="InterPro" id="IPR051216">
    <property type="entry name" value="Teneurin"/>
</dbReference>
<evidence type="ECO:0000256" key="8">
    <source>
        <dbReference type="ARBA" id="ARBA00023157"/>
    </source>
</evidence>
<evidence type="ECO:0000256" key="11">
    <source>
        <dbReference type="SAM" id="MobiDB-lite"/>
    </source>
</evidence>
<dbReference type="PROSITE" id="PS50026">
    <property type="entry name" value="EGF_3"/>
    <property type="match status" value="2"/>
</dbReference>
<evidence type="ECO:0000256" key="1">
    <source>
        <dbReference type="ARBA" id="ARBA00004479"/>
    </source>
</evidence>
<keyword evidence="8 10" id="KW-1015">Disulfide bond</keyword>
<gene>
    <name evidence="13" type="ORF">PV327_006865</name>
</gene>
<proteinExistence type="predicted"/>
<evidence type="ECO:0000256" key="3">
    <source>
        <dbReference type="ARBA" id="ARBA00022536"/>
    </source>
</evidence>
<feature type="domain" description="EGF-like" evidence="12">
    <location>
        <begin position="95"/>
        <end position="128"/>
    </location>
</feature>
<keyword evidence="14" id="KW-1185">Reference proteome</keyword>
<evidence type="ECO:0000256" key="10">
    <source>
        <dbReference type="PROSITE-ProRule" id="PRU00076"/>
    </source>
</evidence>
<evidence type="ECO:0000256" key="7">
    <source>
        <dbReference type="ARBA" id="ARBA00023136"/>
    </source>
</evidence>
<dbReference type="Pfam" id="PF00008">
    <property type="entry name" value="EGF"/>
    <property type="match status" value="1"/>
</dbReference>
<feature type="compositionally biased region" description="Polar residues" evidence="11">
    <location>
        <begin position="378"/>
        <end position="387"/>
    </location>
</feature>
<dbReference type="AlphaFoldDB" id="A0AA39F582"/>
<keyword evidence="6" id="KW-1133">Transmembrane helix</keyword>
<dbReference type="InterPro" id="IPR000742">
    <property type="entry name" value="EGF"/>
</dbReference>
<dbReference type="PANTHER" id="PTHR11219">
    <property type="entry name" value="TENEURIN AND N-ACETYLGLUCOSAMINE-1-PHOSPHODIESTER ALPHA-N-ACETYLGLUCOSAMINIDASE"/>
    <property type="match status" value="1"/>
</dbReference>
<dbReference type="CDD" id="cd00054">
    <property type="entry name" value="EGF_CA"/>
    <property type="match status" value="1"/>
</dbReference>
<dbReference type="EMBL" id="JAQQBR010001833">
    <property type="protein sequence ID" value="KAK0163157.1"/>
    <property type="molecule type" value="Genomic_DNA"/>
</dbReference>
<dbReference type="PANTHER" id="PTHR11219:SF69">
    <property type="entry name" value="TENEURIN-A"/>
    <property type="match status" value="1"/>
</dbReference>
<dbReference type="InterPro" id="IPR001774">
    <property type="entry name" value="DSL"/>
</dbReference>
<protein>
    <recommendedName>
        <fullName evidence="12">EGF-like domain-containing protein</fullName>
    </recommendedName>
</protein>
<keyword evidence="4" id="KW-0812">Transmembrane</keyword>
<dbReference type="SUPFAM" id="SSF57196">
    <property type="entry name" value="EGF/Laminin"/>
    <property type="match status" value="1"/>
</dbReference>
<keyword evidence="2" id="KW-0217">Developmental protein</keyword>
<evidence type="ECO:0000256" key="2">
    <source>
        <dbReference type="ARBA" id="ARBA00022473"/>
    </source>
</evidence>
<dbReference type="GO" id="GO:0048513">
    <property type="term" value="P:animal organ development"/>
    <property type="evidence" value="ECO:0007669"/>
    <property type="project" value="UniProtKB-ARBA"/>
</dbReference>
<dbReference type="InterPro" id="IPR002049">
    <property type="entry name" value="LE_dom"/>
</dbReference>
<accession>A0AA39F582</accession>
<evidence type="ECO:0000256" key="9">
    <source>
        <dbReference type="ARBA" id="ARBA00023180"/>
    </source>
</evidence>
<dbReference type="FunFam" id="2.10.25.10:FF:000018">
    <property type="entry name" value="Delta-like 1"/>
    <property type="match status" value="3"/>
</dbReference>
<feature type="domain" description="EGF-like" evidence="12">
    <location>
        <begin position="289"/>
        <end position="330"/>
    </location>
</feature>
<feature type="disulfide bond" evidence="10">
    <location>
        <begin position="118"/>
        <end position="127"/>
    </location>
</feature>
<comment type="caution">
    <text evidence="13">The sequence shown here is derived from an EMBL/GenBank/DDBJ whole genome shotgun (WGS) entry which is preliminary data.</text>
</comment>
<feature type="region of interest" description="Disordered" evidence="11">
    <location>
        <begin position="422"/>
        <end position="458"/>
    </location>
</feature>
<evidence type="ECO:0000259" key="12">
    <source>
        <dbReference type="PROSITE" id="PS50026"/>
    </source>
</evidence>
<feature type="disulfide bond" evidence="10">
    <location>
        <begin position="320"/>
        <end position="329"/>
    </location>
</feature>
<keyword evidence="5" id="KW-0677">Repeat</keyword>